<comment type="caution">
    <text evidence="1">The sequence shown here is derived from an EMBL/GenBank/DDBJ whole genome shotgun (WGS) entry which is preliminary data.</text>
</comment>
<organism evidence="1 2">
    <name type="scientific">Hymenobacter ginkgonis</name>
    <dbReference type="NCBI Taxonomy" id="2682976"/>
    <lineage>
        <taxon>Bacteria</taxon>
        <taxon>Pseudomonadati</taxon>
        <taxon>Bacteroidota</taxon>
        <taxon>Cytophagia</taxon>
        <taxon>Cytophagales</taxon>
        <taxon>Hymenobacteraceae</taxon>
        <taxon>Hymenobacter</taxon>
    </lineage>
</organism>
<dbReference type="EMBL" id="WQKZ01000008">
    <property type="protein sequence ID" value="MVN78906.1"/>
    <property type="molecule type" value="Genomic_DNA"/>
</dbReference>
<proteinExistence type="predicted"/>
<reference evidence="1 2" key="1">
    <citation type="submission" date="2019-12" db="EMBL/GenBank/DDBJ databases">
        <title>Hymenobacter sp. HMF4947 Genome sequencing and assembly.</title>
        <authorList>
            <person name="Kang H."/>
            <person name="Cha I."/>
            <person name="Kim H."/>
            <person name="Joh K."/>
        </authorList>
    </citation>
    <scope>NUCLEOTIDE SEQUENCE [LARGE SCALE GENOMIC DNA]</scope>
    <source>
        <strain evidence="1 2">HMF4947</strain>
    </source>
</reference>
<evidence type="ECO:0000313" key="1">
    <source>
        <dbReference type="EMBL" id="MVN78906.1"/>
    </source>
</evidence>
<dbReference type="Proteomes" id="UP000441336">
    <property type="component" value="Unassembled WGS sequence"/>
</dbReference>
<dbReference type="AlphaFoldDB" id="A0A7K1TKN5"/>
<sequence length="85" mass="9365">MPAKRFRFTDGEVGAVYTMGLHPQSKLPHPVVLFVSSFPPSYQGTTHHFGLVFSEKLVSSASEAATLLAQFTYQEAARYRASCLV</sequence>
<accession>A0A7K1TKN5</accession>
<gene>
    <name evidence="1" type="ORF">GO988_21465</name>
</gene>
<dbReference type="RefSeq" id="WP_157569509.1">
    <property type="nucleotide sequence ID" value="NZ_WQKZ01000008.1"/>
</dbReference>
<protein>
    <submittedName>
        <fullName evidence="1">Uncharacterized protein</fullName>
    </submittedName>
</protein>
<evidence type="ECO:0000313" key="2">
    <source>
        <dbReference type="Proteomes" id="UP000441336"/>
    </source>
</evidence>
<keyword evidence="2" id="KW-1185">Reference proteome</keyword>
<name>A0A7K1TKN5_9BACT</name>